<dbReference type="PROSITE" id="PS01216">
    <property type="entry name" value="SUCCINYL_COA_LIG_1"/>
    <property type="match status" value="1"/>
</dbReference>
<dbReference type="InterPro" id="IPR005810">
    <property type="entry name" value="CoA_lig_alpha"/>
</dbReference>
<dbReference type="GO" id="GO:0000166">
    <property type="term" value="F:nucleotide binding"/>
    <property type="evidence" value="ECO:0007669"/>
    <property type="project" value="UniProtKB-KW"/>
</dbReference>
<organism evidence="12 14">
    <name type="scientific">Arctia plantaginis</name>
    <name type="common">Wood tiger moth</name>
    <name type="synonym">Phalaena plantaginis</name>
    <dbReference type="NCBI Taxonomy" id="874455"/>
    <lineage>
        <taxon>Eukaryota</taxon>
        <taxon>Metazoa</taxon>
        <taxon>Ecdysozoa</taxon>
        <taxon>Arthropoda</taxon>
        <taxon>Hexapoda</taxon>
        <taxon>Insecta</taxon>
        <taxon>Pterygota</taxon>
        <taxon>Neoptera</taxon>
        <taxon>Endopterygota</taxon>
        <taxon>Lepidoptera</taxon>
        <taxon>Glossata</taxon>
        <taxon>Ditrysia</taxon>
        <taxon>Noctuoidea</taxon>
        <taxon>Erebidae</taxon>
        <taxon>Arctiinae</taxon>
        <taxon>Arctia</taxon>
    </lineage>
</organism>
<evidence type="ECO:0000256" key="5">
    <source>
        <dbReference type="ARBA" id="ARBA00054246"/>
    </source>
</evidence>
<dbReference type="OrthoDB" id="1664372at2759"/>
<evidence type="ECO:0000313" key="11">
    <source>
        <dbReference type="EMBL" id="CAB3233363.1"/>
    </source>
</evidence>
<keyword evidence="3 7" id="KW-0436">Ligase</keyword>
<evidence type="ECO:0000256" key="4">
    <source>
        <dbReference type="ARBA" id="ARBA00022741"/>
    </source>
</evidence>
<comment type="similarity">
    <text evidence="7 9">Belongs to the succinate/malate CoA ligase alpha subunit family.</text>
</comment>
<evidence type="ECO:0000256" key="7">
    <source>
        <dbReference type="HAMAP-Rule" id="MF_03222"/>
    </source>
</evidence>
<evidence type="ECO:0000313" key="12">
    <source>
        <dbReference type="EMBL" id="CAB3238505.1"/>
    </source>
</evidence>
<dbReference type="GO" id="GO:0004775">
    <property type="term" value="F:succinate-CoA ligase (ADP-forming) activity"/>
    <property type="evidence" value="ECO:0007669"/>
    <property type="project" value="UniProtKB-UniRule"/>
</dbReference>
<name>A0A8S1A171_ARCPL</name>
<dbReference type="PRINTS" id="PR01798">
    <property type="entry name" value="SCOASYNTHASE"/>
</dbReference>
<comment type="catalytic activity">
    <reaction evidence="7">
        <text>GTP + succinate + CoA = succinyl-CoA + GDP + phosphate</text>
        <dbReference type="Rhea" id="RHEA:22120"/>
        <dbReference type="ChEBI" id="CHEBI:30031"/>
        <dbReference type="ChEBI" id="CHEBI:37565"/>
        <dbReference type="ChEBI" id="CHEBI:43474"/>
        <dbReference type="ChEBI" id="CHEBI:57287"/>
        <dbReference type="ChEBI" id="CHEBI:57292"/>
        <dbReference type="ChEBI" id="CHEBI:58189"/>
        <dbReference type="EC" id="6.2.1.4"/>
    </reaction>
</comment>
<dbReference type="EC" id="6.2.1.4" evidence="7"/>
<proteinExistence type="inferred from homology"/>
<dbReference type="Gene3D" id="3.40.50.261">
    <property type="entry name" value="Succinyl-CoA synthetase domains"/>
    <property type="match status" value="1"/>
</dbReference>
<evidence type="ECO:0000259" key="10">
    <source>
        <dbReference type="SMART" id="SM00881"/>
    </source>
</evidence>
<evidence type="ECO:0000256" key="8">
    <source>
        <dbReference type="PIRSR" id="PIRSR001553-1"/>
    </source>
</evidence>
<evidence type="ECO:0000256" key="6">
    <source>
        <dbReference type="ARBA" id="ARBA00061754"/>
    </source>
</evidence>
<feature type="domain" description="CoA-binding" evidence="10">
    <location>
        <begin position="34"/>
        <end position="130"/>
    </location>
</feature>
<dbReference type="AlphaFoldDB" id="A0A8S1A171"/>
<feature type="binding site" evidence="7">
    <location>
        <begin position="47"/>
        <end position="50"/>
    </location>
    <ligand>
        <name>CoA</name>
        <dbReference type="ChEBI" id="CHEBI:57287"/>
    </ligand>
</feature>
<dbReference type="HAMAP" id="MF_01988">
    <property type="entry name" value="Succ_CoA_alpha"/>
    <property type="match status" value="1"/>
</dbReference>
<dbReference type="Gene3D" id="3.40.50.720">
    <property type="entry name" value="NAD(P)-binding Rossmann-like Domain"/>
    <property type="match status" value="1"/>
</dbReference>
<dbReference type="InterPro" id="IPR005811">
    <property type="entry name" value="SUCC_ACL_C"/>
</dbReference>
<dbReference type="FunFam" id="3.40.50.261:FF:000005">
    <property type="entry name" value="Succinate--CoA ligase [ADP-forming] subunit alpha, mitochondrial"/>
    <property type="match status" value="1"/>
</dbReference>
<dbReference type="PANTHER" id="PTHR11117">
    <property type="entry name" value="SUCCINYL-COA LIGASE SUBUNIT ALPHA"/>
    <property type="match status" value="1"/>
</dbReference>
<dbReference type="Pfam" id="PF00549">
    <property type="entry name" value="Ligase_CoA"/>
    <property type="match status" value="1"/>
</dbReference>
<evidence type="ECO:0000256" key="9">
    <source>
        <dbReference type="RuleBase" id="RU000677"/>
    </source>
</evidence>
<feature type="active site" description="Tele-phosphohistidine intermediate" evidence="7 8">
    <location>
        <position position="282"/>
    </location>
</feature>
<feature type="binding site" evidence="7">
    <location>
        <position position="73"/>
    </location>
    <ligand>
        <name>CoA</name>
        <dbReference type="ChEBI" id="CHEBI:57287"/>
    </ligand>
</feature>
<feature type="binding site" evidence="7">
    <location>
        <position position="190"/>
    </location>
    <ligand>
        <name>substrate</name>
        <note>ligand shared with subunit beta</note>
    </ligand>
</feature>
<comment type="subunit">
    <text evidence="7">Heterodimer of an alpha and a beta subunit. Different beta subunits determine nucleotide specificity. Together with an ATP-specific beta subunit, forms an ADP-forming succinyl-CoA synthetase (A-SCS). Together with a GTP-specific beta subunit forms a GDP-forming succinyl-CoA synthetase (G-SCS).</text>
</comment>
<feature type="binding site" evidence="7">
    <location>
        <begin position="126"/>
        <end position="128"/>
    </location>
    <ligand>
        <name>CoA</name>
        <dbReference type="ChEBI" id="CHEBI:57287"/>
    </ligand>
</feature>
<evidence type="ECO:0000313" key="13">
    <source>
        <dbReference type="Proteomes" id="UP000494106"/>
    </source>
</evidence>
<gene>
    <name evidence="11" type="ORF">APLA_LOCUS5215</name>
    <name evidence="12" type="ORF">APLA_LOCUS8267</name>
</gene>
<dbReference type="InterPro" id="IPR016102">
    <property type="entry name" value="Succinyl-CoA_synth-like"/>
</dbReference>
<dbReference type="SMART" id="SM00881">
    <property type="entry name" value="CoA_binding"/>
    <property type="match status" value="1"/>
</dbReference>
<dbReference type="PIRSF" id="PIRSF001553">
    <property type="entry name" value="SucCS_alpha"/>
    <property type="match status" value="1"/>
</dbReference>
<dbReference type="FunFam" id="3.40.50.720:FF:000002">
    <property type="entry name" value="Succinate--CoA ligase [ADP-forming] subunit alpha"/>
    <property type="match status" value="1"/>
</dbReference>
<dbReference type="PANTHER" id="PTHR11117:SF2">
    <property type="entry name" value="SUCCINATE--COA LIGASE [ADP_GDP-FORMING] SUBUNIT ALPHA, MITOCHONDRIAL"/>
    <property type="match status" value="1"/>
</dbReference>
<evidence type="ECO:0000256" key="1">
    <source>
        <dbReference type="ARBA" id="ARBA00005064"/>
    </source>
</evidence>
<keyword evidence="4 7" id="KW-0547">Nucleotide-binding</keyword>
<dbReference type="InterPro" id="IPR033847">
    <property type="entry name" value="Citrt_syn/SCS-alpha_CS"/>
</dbReference>
<dbReference type="EMBL" id="CADEBC010000479">
    <property type="protein sequence ID" value="CAB3233363.1"/>
    <property type="molecule type" value="Genomic_DNA"/>
</dbReference>
<dbReference type="EC" id="6.2.1.5" evidence="7"/>
<keyword evidence="7" id="KW-0496">Mitochondrion</keyword>
<dbReference type="SUPFAM" id="SSF51735">
    <property type="entry name" value="NAD(P)-binding Rossmann-fold domains"/>
    <property type="match status" value="1"/>
</dbReference>
<dbReference type="NCBIfam" id="TIGR01019">
    <property type="entry name" value="sucCoAalpha"/>
    <property type="match status" value="1"/>
</dbReference>
<dbReference type="Proteomes" id="UP000494256">
    <property type="component" value="Unassembled WGS sequence"/>
</dbReference>
<dbReference type="SUPFAM" id="SSF52210">
    <property type="entry name" value="Succinyl-CoA synthetase domains"/>
    <property type="match status" value="1"/>
</dbReference>
<dbReference type="GO" id="GO:0005739">
    <property type="term" value="C:mitochondrion"/>
    <property type="evidence" value="ECO:0007669"/>
    <property type="project" value="UniProtKB-SubCell"/>
</dbReference>
<protein>
    <recommendedName>
        <fullName evidence="7">Succinate--CoA ligase [ADP/GDP-forming] subunit alpha, mitochondrial</fullName>
        <ecNumber evidence="7">6.2.1.4</ecNumber>
        <ecNumber evidence="7">6.2.1.5</ecNumber>
    </recommendedName>
    <alternativeName>
        <fullName evidence="7">Succinyl-CoA synthetase subunit alpha</fullName>
        <shortName evidence="7">SCS-alpha</shortName>
    </alternativeName>
</protein>
<comment type="subcellular location">
    <subcellularLocation>
        <location evidence="7">Mitochondrion</location>
    </subcellularLocation>
</comment>
<sequence>MSVSRRILSQCKDIIRLGNQKRYSSYDESRRNLAINSETKVIVQGFTGKQGTFHSQQALDYGTKVVGGVSPKKAGKEHLGKPVFATVREAMAATQANASVIYVPPPACAKAIMEAIEAEVPLIVAITEGVPQHDMVRVKHALLRQNKSRLLGPNCPGIISPEQCKIGIMPASIHKKGCIGVVSRSGTLTYEAVFQTTVTGLGQTLCVGIGGDPFNGTNFIDCLEVFLNDPNTKGIILIGEIGGNAEELAAEYLIKNNTGKKAKPVVSFIAGLTAPPGRRMGHAGAIISGGKGGAKDKIKALQNANVIVTPSPAKMGVELLKEMKRLEIV</sequence>
<dbReference type="InterPro" id="IPR017440">
    <property type="entry name" value="Cit_synth/succinyl-CoA_lig_AS"/>
</dbReference>
<comment type="catalytic activity">
    <reaction evidence="7">
        <text>succinate + ATP + CoA = succinyl-CoA + ADP + phosphate</text>
        <dbReference type="Rhea" id="RHEA:17661"/>
        <dbReference type="ChEBI" id="CHEBI:30031"/>
        <dbReference type="ChEBI" id="CHEBI:30616"/>
        <dbReference type="ChEBI" id="CHEBI:43474"/>
        <dbReference type="ChEBI" id="CHEBI:57287"/>
        <dbReference type="ChEBI" id="CHEBI:57292"/>
        <dbReference type="ChEBI" id="CHEBI:456216"/>
        <dbReference type="EC" id="6.2.1.5"/>
    </reaction>
</comment>
<dbReference type="GO" id="GO:0009361">
    <property type="term" value="C:succinate-CoA ligase complex (ADP-forming)"/>
    <property type="evidence" value="ECO:0007669"/>
    <property type="project" value="TreeGrafter"/>
</dbReference>
<dbReference type="GO" id="GO:0004776">
    <property type="term" value="F:succinate-CoA ligase (GDP-forming) activity"/>
    <property type="evidence" value="ECO:0007669"/>
    <property type="project" value="UniProtKB-EC"/>
</dbReference>
<accession>A0A8S1A171</accession>
<dbReference type="NCBIfam" id="NF004230">
    <property type="entry name" value="PRK05678.1"/>
    <property type="match status" value="1"/>
</dbReference>
<comment type="caution">
    <text evidence="12">The sequence shown here is derived from an EMBL/GenBank/DDBJ whole genome shotgun (WGS) entry which is preliminary data.</text>
</comment>
<comment type="subunit">
    <text evidence="6">Heterodimer of an alpha and a beta subunit. Different beta subunits determine nucleotide specificity. Together with the ATP-specific beta subunit SUCLA2, forms an ADP-forming succinyl-CoA synthetase (A-SCS). Together with the GTP-specific beta subunit SUCLG2 forms a GDP-forming succinyl-CoA synthetase (G-SCS).</text>
</comment>
<comment type="pathway">
    <text evidence="1 7">Carbohydrate metabolism; tricarboxylic acid cycle; succinate from succinyl-CoA (ligase route): step 1/1.</text>
</comment>
<reference evidence="13 14" key="1">
    <citation type="submission" date="2020-04" db="EMBL/GenBank/DDBJ databases">
        <authorList>
            <person name="Wallbank WR R."/>
            <person name="Pardo Diaz C."/>
            <person name="Kozak K."/>
            <person name="Martin S."/>
            <person name="Jiggins C."/>
            <person name="Moest M."/>
            <person name="Warren A I."/>
            <person name="Byers J.R.P. K."/>
            <person name="Montejo-Kovacevich G."/>
            <person name="Yen C E."/>
        </authorList>
    </citation>
    <scope>NUCLEOTIDE SEQUENCE [LARGE SCALE GENOMIC DNA]</scope>
</reference>
<dbReference type="InterPro" id="IPR003781">
    <property type="entry name" value="CoA-bd"/>
</dbReference>
<dbReference type="PROSITE" id="PS00399">
    <property type="entry name" value="SUCCINYL_COA_LIG_2"/>
    <property type="match status" value="1"/>
</dbReference>
<keyword evidence="2 7" id="KW-0816">Tricarboxylic acid cycle</keyword>
<evidence type="ECO:0000256" key="3">
    <source>
        <dbReference type="ARBA" id="ARBA00022598"/>
    </source>
</evidence>
<dbReference type="Pfam" id="PF02629">
    <property type="entry name" value="CoA_binding"/>
    <property type="match status" value="1"/>
</dbReference>
<dbReference type="Proteomes" id="UP000494106">
    <property type="component" value="Unassembled WGS sequence"/>
</dbReference>
<evidence type="ECO:0000256" key="2">
    <source>
        <dbReference type="ARBA" id="ARBA00022532"/>
    </source>
</evidence>
<dbReference type="InterPro" id="IPR036291">
    <property type="entry name" value="NAD(P)-bd_dom_sf"/>
</dbReference>
<dbReference type="EMBL" id="CADEBD010000306">
    <property type="protein sequence ID" value="CAB3238505.1"/>
    <property type="molecule type" value="Genomic_DNA"/>
</dbReference>
<keyword evidence="13" id="KW-1185">Reference proteome</keyword>
<evidence type="ECO:0000313" key="14">
    <source>
        <dbReference type="Proteomes" id="UP000494256"/>
    </source>
</evidence>
<comment type="function">
    <text evidence="5 7">Succinyl-CoA synthetase functions in the citric acid cycle (TCA), coupling the hydrolysis of succinyl-CoA to the synthesis of either ATP or GTP and thus represents the only step of substrate-level phosphorylation in the TCA. The alpha subunit of the enzyme binds the substrates coenzyme A and phosphate, while succinate binding and specificity for either ATP or GTP is provided by different beta subunits.</text>
</comment>
<dbReference type="GO" id="GO:0006099">
    <property type="term" value="P:tricarboxylic acid cycle"/>
    <property type="evidence" value="ECO:0007669"/>
    <property type="project" value="UniProtKB-UniRule"/>
</dbReference>